<dbReference type="GO" id="GO:0009982">
    <property type="term" value="F:pseudouridine synthase activity"/>
    <property type="evidence" value="ECO:0007669"/>
    <property type="project" value="InterPro"/>
</dbReference>
<dbReference type="CDD" id="cd00165">
    <property type="entry name" value="S4"/>
    <property type="match status" value="1"/>
</dbReference>
<dbReference type="FunFam" id="3.10.290.10:FF:000003">
    <property type="entry name" value="Pseudouridine synthase"/>
    <property type="match status" value="1"/>
</dbReference>
<comment type="similarity">
    <text evidence="1">Belongs to the pseudouridine synthase RsuA family.</text>
</comment>
<dbReference type="InterPro" id="IPR020103">
    <property type="entry name" value="PsdUridine_synth_cat_dom_sf"/>
</dbReference>
<dbReference type="GO" id="GO:0001522">
    <property type="term" value="P:pseudouridine synthesis"/>
    <property type="evidence" value="ECO:0007669"/>
    <property type="project" value="InterPro"/>
</dbReference>
<dbReference type="SUPFAM" id="SSF55174">
    <property type="entry name" value="Alpha-L RNA-binding motif"/>
    <property type="match status" value="1"/>
</dbReference>
<dbReference type="InterPro" id="IPR002942">
    <property type="entry name" value="S4_RNA-bd"/>
</dbReference>
<accession>A0A381SYT7</accession>
<dbReference type="CDD" id="cd02870">
    <property type="entry name" value="PseudoU_synth_RsuA_like"/>
    <property type="match status" value="1"/>
</dbReference>
<dbReference type="InterPro" id="IPR050343">
    <property type="entry name" value="RsuA_PseudoU_synthase"/>
</dbReference>
<dbReference type="EMBL" id="UINC01003710">
    <property type="protein sequence ID" value="SVA08619.1"/>
    <property type="molecule type" value="Genomic_DNA"/>
</dbReference>
<name>A0A381SYT7_9ZZZZ</name>
<dbReference type="InterPro" id="IPR000748">
    <property type="entry name" value="PsdUridine_synth_RsuA/RluB/E/F"/>
</dbReference>
<dbReference type="SMART" id="SM00363">
    <property type="entry name" value="S4"/>
    <property type="match status" value="1"/>
</dbReference>
<dbReference type="SUPFAM" id="SSF55120">
    <property type="entry name" value="Pseudouridine synthase"/>
    <property type="match status" value="1"/>
</dbReference>
<gene>
    <name evidence="4" type="ORF">METZ01_LOCUS61473</name>
</gene>
<keyword evidence="2" id="KW-0413">Isomerase</keyword>
<dbReference type="AlphaFoldDB" id="A0A381SYT7"/>
<reference evidence="4" key="1">
    <citation type="submission" date="2018-05" db="EMBL/GenBank/DDBJ databases">
        <authorList>
            <person name="Lanie J.A."/>
            <person name="Ng W.-L."/>
            <person name="Kazmierczak K.M."/>
            <person name="Andrzejewski T.M."/>
            <person name="Davidsen T.M."/>
            <person name="Wayne K.J."/>
            <person name="Tettelin H."/>
            <person name="Glass J.I."/>
            <person name="Rusch D."/>
            <person name="Podicherti R."/>
            <person name="Tsui H.-C.T."/>
            <person name="Winkler M.E."/>
        </authorList>
    </citation>
    <scope>NUCLEOTIDE SEQUENCE</scope>
</reference>
<organism evidence="4">
    <name type="scientific">marine metagenome</name>
    <dbReference type="NCBI Taxonomy" id="408172"/>
    <lineage>
        <taxon>unclassified sequences</taxon>
        <taxon>metagenomes</taxon>
        <taxon>ecological metagenomes</taxon>
    </lineage>
</organism>
<evidence type="ECO:0000256" key="2">
    <source>
        <dbReference type="ARBA" id="ARBA00023235"/>
    </source>
</evidence>
<evidence type="ECO:0000313" key="4">
    <source>
        <dbReference type="EMBL" id="SVA08619.1"/>
    </source>
</evidence>
<feature type="domain" description="RNA-binding S4" evidence="3">
    <location>
        <begin position="4"/>
        <end position="64"/>
    </location>
</feature>
<dbReference type="PROSITE" id="PS50889">
    <property type="entry name" value="S4"/>
    <property type="match status" value="1"/>
</dbReference>
<protein>
    <recommendedName>
        <fullName evidence="3">RNA-binding S4 domain-containing protein</fullName>
    </recommendedName>
</protein>
<dbReference type="Gene3D" id="3.30.70.1560">
    <property type="entry name" value="Alpha-L RNA-binding motif"/>
    <property type="match status" value="1"/>
</dbReference>
<dbReference type="InterPro" id="IPR036986">
    <property type="entry name" value="S4_RNA-bd_sf"/>
</dbReference>
<dbReference type="Gene3D" id="3.30.70.580">
    <property type="entry name" value="Pseudouridine synthase I, catalytic domain, N-terminal subdomain"/>
    <property type="match status" value="1"/>
</dbReference>
<dbReference type="Pfam" id="PF00849">
    <property type="entry name" value="PseudoU_synth_2"/>
    <property type="match status" value="1"/>
</dbReference>
<dbReference type="PANTHER" id="PTHR47683:SF2">
    <property type="entry name" value="RNA-BINDING S4 DOMAIN-CONTAINING PROTEIN"/>
    <property type="match status" value="1"/>
</dbReference>
<dbReference type="GO" id="GO:0003723">
    <property type="term" value="F:RNA binding"/>
    <property type="evidence" value="ECO:0007669"/>
    <property type="project" value="InterPro"/>
</dbReference>
<dbReference type="InterPro" id="IPR018496">
    <property type="entry name" value="PsdUridine_synth_RsuA/RluB_CS"/>
</dbReference>
<dbReference type="PANTHER" id="PTHR47683">
    <property type="entry name" value="PSEUDOURIDINE SYNTHASE FAMILY PROTEIN-RELATED"/>
    <property type="match status" value="1"/>
</dbReference>
<dbReference type="Gene3D" id="3.10.290.10">
    <property type="entry name" value="RNA-binding S4 domain"/>
    <property type="match status" value="1"/>
</dbReference>
<dbReference type="Pfam" id="PF01479">
    <property type="entry name" value="S4"/>
    <property type="match status" value="1"/>
</dbReference>
<sequence length="255" mass="28070">MAEQRLQKIIAAAGIASRRKAETFIVAGRVAVNGKIVIKLGTIADPAGDLITLDGTPLLQEPLRYFIVNKPRGVLCAVTDKRDRPLVVDFLPDEVHERLFPAGRLDLDSEGLVLLTNDGDLMQKTTRPGGGVLKIYDVMVGGRPSDADLDTLRSGWELDGQRLLPCDIEVLERIEVHEPRRTGAAHRGFTRIQVTLQQGRKNQIRRMFQGVGHRVERLVRYSIGPISLNGLPVGGVRELHGAELREFKAGIGVPK</sequence>
<evidence type="ECO:0000256" key="1">
    <source>
        <dbReference type="ARBA" id="ARBA00008348"/>
    </source>
</evidence>
<dbReference type="NCBIfam" id="TIGR00093">
    <property type="entry name" value="pseudouridine synthase"/>
    <property type="match status" value="1"/>
</dbReference>
<dbReference type="InterPro" id="IPR006145">
    <property type="entry name" value="PsdUridine_synth_RsuA/RluA"/>
</dbReference>
<evidence type="ECO:0000259" key="3">
    <source>
        <dbReference type="SMART" id="SM00363"/>
    </source>
</evidence>
<dbReference type="InterPro" id="IPR042092">
    <property type="entry name" value="PsdUridine_s_RsuA/RluB/E/F_cat"/>
</dbReference>
<dbReference type="InterPro" id="IPR020094">
    <property type="entry name" value="TruA/RsuA/RluB/E/F_N"/>
</dbReference>
<proteinExistence type="inferred from homology"/>
<dbReference type="GO" id="GO:0006364">
    <property type="term" value="P:rRNA processing"/>
    <property type="evidence" value="ECO:0007669"/>
    <property type="project" value="UniProtKB-ARBA"/>
</dbReference>
<dbReference type="PROSITE" id="PS01149">
    <property type="entry name" value="PSI_RSU"/>
    <property type="match status" value="1"/>
</dbReference>